<accession>A0A540VT88</accession>
<reference evidence="1 2" key="1">
    <citation type="submission" date="2019-06" db="EMBL/GenBank/DDBJ databases">
        <title>Metagenome assembled Genome of Spiribacter salinus SL48-SHIP from the microbial mat of Salt Lake 48 (Novosibirsk region, Russia).</title>
        <authorList>
            <person name="Shipova A."/>
            <person name="Rozanov A.S."/>
            <person name="Bryanskaya A.V."/>
            <person name="Peltek S.E."/>
        </authorList>
    </citation>
    <scope>NUCLEOTIDE SEQUENCE [LARGE SCALE GENOMIC DNA]</scope>
    <source>
        <strain evidence="1">SL48-SHIP-2</strain>
    </source>
</reference>
<gene>
    <name evidence="1" type="ORF">FKY71_05860</name>
</gene>
<dbReference type="Proteomes" id="UP000315400">
    <property type="component" value="Unassembled WGS sequence"/>
</dbReference>
<organism evidence="1 2">
    <name type="scientific">Spiribacter salinus</name>
    <dbReference type="NCBI Taxonomy" id="1335746"/>
    <lineage>
        <taxon>Bacteria</taxon>
        <taxon>Pseudomonadati</taxon>
        <taxon>Pseudomonadota</taxon>
        <taxon>Gammaproteobacteria</taxon>
        <taxon>Chromatiales</taxon>
        <taxon>Ectothiorhodospiraceae</taxon>
        <taxon>Spiribacter</taxon>
    </lineage>
</organism>
<evidence type="ECO:0000313" key="2">
    <source>
        <dbReference type="Proteomes" id="UP000315400"/>
    </source>
</evidence>
<evidence type="ECO:0000313" key="1">
    <source>
        <dbReference type="EMBL" id="TQE99962.1"/>
    </source>
</evidence>
<comment type="caution">
    <text evidence="1">The sequence shown here is derived from an EMBL/GenBank/DDBJ whole genome shotgun (WGS) entry which is preliminary data.</text>
</comment>
<name>A0A540VT88_9GAMM</name>
<dbReference type="Pfam" id="PF07103">
    <property type="entry name" value="DUF1365"/>
    <property type="match status" value="1"/>
</dbReference>
<dbReference type="InterPro" id="IPR010775">
    <property type="entry name" value="DUF1365"/>
</dbReference>
<protein>
    <submittedName>
        <fullName evidence="1">DUF1365 domain-containing protein</fullName>
    </submittedName>
</protein>
<dbReference type="AlphaFoldDB" id="A0A540VT88"/>
<dbReference type="PANTHER" id="PTHR33973:SF4">
    <property type="entry name" value="OS07G0153300 PROTEIN"/>
    <property type="match status" value="1"/>
</dbReference>
<proteinExistence type="predicted"/>
<sequence length="261" mass="29552">MSAVAEALTLYRGTLFHERRIKPRYQFRYRVFSLLLDLDRLDEADRSRRFFSHNRFNLISFHDQDHGPKDGTALRPWIDAQLAEAGIDLAGGPVQLLCYPRVFGYVFNPLSVWFCYHADGRLLGVLCEVRNTFGQWHGYLLHNEGAALAAPLRDEARKVFHVSPFLPREGHYQFRVQPPGARYGVTVNWHAEDAPDTPALIAVQSGKRRPSGDGGLLHAALAVPLMTAKVIAAIHWQALKIWLRGGRYHPKPAPPDTEISR</sequence>
<dbReference type="EMBL" id="VIFK01000030">
    <property type="protein sequence ID" value="TQE99962.1"/>
    <property type="molecule type" value="Genomic_DNA"/>
</dbReference>
<dbReference type="PANTHER" id="PTHR33973">
    <property type="entry name" value="OS07G0153300 PROTEIN"/>
    <property type="match status" value="1"/>
</dbReference>
<dbReference type="STRING" id="1260251.SPISAL_01715"/>